<dbReference type="EMBL" id="WTPW01000150">
    <property type="protein sequence ID" value="KAF0541718.1"/>
    <property type="molecule type" value="Genomic_DNA"/>
</dbReference>
<name>A0A8H4AXG0_GIGMA</name>
<sequence length="113" mass="13273">MAARIYNHLLRSVRGKTGQNRSTNFLHHMTLPNPAPRNRVPRPLRSHEKACPYEKMIEAPINELLQKEIIVSKRSGKRLRRMISDSEFGASTSFLVKYDVRYKSHKKKKRYLP</sequence>
<gene>
    <name evidence="2" type="ORF">F8M41_005205</name>
</gene>
<organism evidence="2 3">
    <name type="scientific">Gigaspora margarita</name>
    <dbReference type="NCBI Taxonomy" id="4874"/>
    <lineage>
        <taxon>Eukaryota</taxon>
        <taxon>Fungi</taxon>
        <taxon>Fungi incertae sedis</taxon>
        <taxon>Mucoromycota</taxon>
        <taxon>Glomeromycotina</taxon>
        <taxon>Glomeromycetes</taxon>
        <taxon>Diversisporales</taxon>
        <taxon>Gigasporaceae</taxon>
        <taxon>Gigaspora</taxon>
    </lineage>
</organism>
<reference evidence="2 3" key="1">
    <citation type="journal article" date="2019" name="Environ. Microbiol.">
        <title>At the nexus of three kingdoms: the genome of the mycorrhizal fungus Gigaspora margarita provides insights into plant, endobacterial and fungal interactions.</title>
        <authorList>
            <person name="Venice F."/>
            <person name="Ghignone S."/>
            <person name="Salvioli di Fossalunga A."/>
            <person name="Amselem J."/>
            <person name="Novero M."/>
            <person name="Xianan X."/>
            <person name="Sedzielewska Toro K."/>
            <person name="Morin E."/>
            <person name="Lipzen A."/>
            <person name="Grigoriev I.V."/>
            <person name="Henrissat B."/>
            <person name="Martin F.M."/>
            <person name="Bonfante P."/>
        </authorList>
    </citation>
    <scope>NUCLEOTIDE SEQUENCE [LARGE SCALE GENOMIC DNA]</scope>
    <source>
        <strain evidence="2 3">BEG34</strain>
    </source>
</reference>
<dbReference type="AlphaFoldDB" id="A0A8H4AXG0"/>
<proteinExistence type="predicted"/>
<dbReference type="Proteomes" id="UP000439903">
    <property type="component" value="Unassembled WGS sequence"/>
</dbReference>
<protein>
    <submittedName>
        <fullName evidence="2">Uncharacterized protein</fullName>
    </submittedName>
</protein>
<evidence type="ECO:0000313" key="2">
    <source>
        <dbReference type="EMBL" id="KAF0541718.1"/>
    </source>
</evidence>
<comment type="caution">
    <text evidence="2">The sequence shown here is derived from an EMBL/GenBank/DDBJ whole genome shotgun (WGS) entry which is preliminary data.</text>
</comment>
<feature type="region of interest" description="Disordered" evidence="1">
    <location>
        <begin position="17"/>
        <end position="44"/>
    </location>
</feature>
<evidence type="ECO:0000256" key="1">
    <source>
        <dbReference type="SAM" id="MobiDB-lite"/>
    </source>
</evidence>
<evidence type="ECO:0000313" key="3">
    <source>
        <dbReference type="Proteomes" id="UP000439903"/>
    </source>
</evidence>
<keyword evidence="3" id="KW-1185">Reference proteome</keyword>
<accession>A0A8H4AXG0</accession>
<dbReference type="OrthoDB" id="10571734at2759"/>